<dbReference type="Gene3D" id="3.10.50.40">
    <property type="match status" value="1"/>
</dbReference>
<dbReference type="EMBL" id="CP097160">
    <property type="protein sequence ID" value="UQN16050.1"/>
    <property type="molecule type" value="Genomic_DNA"/>
</dbReference>
<gene>
    <name evidence="2" type="ORF">M3M28_06305</name>
</gene>
<reference evidence="2" key="1">
    <citation type="submission" date="2022-05" db="EMBL/GenBank/DDBJ databases">
        <title>Complete genome sequence of toluene-degrading Gulosibacter sediminis strain ACHW.36C.</title>
        <authorList>
            <person name="Wai A.C."/>
            <person name="Lai G.K."/>
            <person name="Griffin S.D."/>
            <person name="Leung F.C."/>
        </authorList>
    </citation>
    <scope>NUCLEOTIDE SEQUENCE [LARGE SCALE GENOMIC DNA]</scope>
    <source>
        <strain evidence="2">ACHW.36C</strain>
    </source>
</reference>
<evidence type="ECO:0000313" key="2">
    <source>
        <dbReference type="EMBL" id="UQN16050.1"/>
    </source>
</evidence>
<accession>A0ABY4N049</accession>
<protein>
    <recommendedName>
        <fullName evidence="3">Peptidylprolyl isomerase</fullName>
    </recommendedName>
</protein>
<feature type="signal peptide" evidence="1">
    <location>
        <begin position="1"/>
        <end position="24"/>
    </location>
</feature>
<evidence type="ECO:0008006" key="3">
    <source>
        <dbReference type="Google" id="ProtNLM"/>
    </source>
</evidence>
<keyword evidence="1" id="KW-0732">Signal</keyword>
<evidence type="ECO:0000256" key="1">
    <source>
        <dbReference type="SAM" id="SignalP"/>
    </source>
</evidence>
<organism evidence="2">
    <name type="scientific">Gulosibacter sediminis</name>
    <dbReference type="NCBI Taxonomy" id="1729695"/>
    <lineage>
        <taxon>Bacteria</taxon>
        <taxon>Bacillati</taxon>
        <taxon>Actinomycetota</taxon>
        <taxon>Actinomycetes</taxon>
        <taxon>Micrococcales</taxon>
        <taxon>Microbacteriaceae</taxon>
        <taxon>Gulosibacter</taxon>
    </lineage>
</organism>
<name>A0ABY4N049_9MICO</name>
<feature type="chain" id="PRO_5045857674" description="Peptidylprolyl isomerase" evidence="1">
    <location>
        <begin position="25"/>
        <end position="306"/>
    </location>
</feature>
<dbReference type="InterPro" id="IPR046357">
    <property type="entry name" value="PPIase_dom_sf"/>
</dbReference>
<dbReference type="SUPFAM" id="SSF54534">
    <property type="entry name" value="FKBP-like"/>
    <property type="match status" value="1"/>
</dbReference>
<dbReference type="PROSITE" id="PS51257">
    <property type="entry name" value="PROKAR_LIPOPROTEIN"/>
    <property type="match status" value="1"/>
</dbReference>
<proteinExistence type="predicted"/>
<sequence length="306" mass="31279">MIARRRPTRALLAGVTIFAGTVLAGCAQVPASENVSACEPADTVQTQREGGGSGPVINGDGVAEFTFAITTTDGTEIYPETSLQQDAQGNPAPVNVGILDDYGMVGIKDALQCAQGGETITATMQMQQIFSPEQFQLTEAQMQEEATVTLKVNRVYHSAATGSIAPQHNGIPAVVTAPDGTPGVTMPSEAAPSELRSATTIQGNGPKLAAGDTVTMNFSAFEWTSGSTISTTWGSQGPIQTTVGDTDDGMFGATAELQGIEVGSQRVVVLPASTVAAYTADGQLPVGSGDAIVVVMDVLGSTPAAQ</sequence>